<evidence type="ECO:0000313" key="2">
    <source>
        <dbReference type="EMBL" id="KAJ9673709.1"/>
    </source>
</evidence>
<feature type="compositionally biased region" description="Basic and acidic residues" evidence="1">
    <location>
        <begin position="9"/>
        <end position="21"/>
    </location>
</feature>
<proteinExistence type="predicted"/>
<dbReference type="EMBL" id="JARBHA010000018">
    <property type="protein sequence ID" value="KAJ9673709.1"/>
    <property type="molecule type" value="Genomic_DNA"/>
</dbReference>
<feature type="region of interest" description="Disordered" evidence="1">
    <location>
        <begin position="427"/>
        <end position="448"/>
    </location>
</feature>
<feature type="region of interest" description="Disordered" evidence="1">
    <location>
        <begin position="267"/>
        <end position="293"/>
    </location>
</feature>
<feature type="region of interest" description="Disordered" evidence="1">
    <location>
        <begin position="1"/>
        <end position="54"/>
    </location>
</feature>
<dbReference type="Pfam" id="PF07800">
    <property type="entry name" value="DUF1644"/>
    <property type="match status" value="1"/>
</dbReference>
<evidence type="ECO:0000256" key="1">
    <source>
        <dbReference type="SAM" id="MobiDB-lite"/>
    </source>
</evidence>
<feature type="compositionally biased region" description="Low complexity" evidence="1">
    <location>
        <begin position="43"/>
        <end position="52"/>
    </location>
</feature>
<sequence>MHHLPRLFDYSKRSKGMDPKQKPRKPKPKLERRNALRHIDYEASASSSSSSSFDDSLALHTQSLDLSGRSSFRIHGTEGEVDEICRSLGLSGPEDLSIPEAAWEAWKVRSNSDLLPRSRFSLLHSPKRKELEVKVDDGVVDNLADRFEDSVSCSDATGRRRETSELSSYRIVGGVGGCGGCGGGIKGVRPPFLSPPPLMSLPVISHECSTWDILKSFGPDADGGSSAVVEGESSSEDEEFDGALVKGEDVNGLRTDEIALLSESCSFTTTSNDDDSSSSTTEPMSNISPNGRMRPNFTNWMKGALLGSGSFGTVYEGMSEFDLKMARVNKVRRKADSRLHRATPFPLASRPHKVLKDVHLKKKHSKALAKKDWEDATCSVCMEFPHNAVLLLCSSYEKGCRPYMCATSCRYSNCLDQYKKAYTKVTSAQSSPPLQGSTENLSLSSHSGLPNEKMEMSELLCPLCRGQVKGWTVVEPARKYLNAKKRTCMQDNCSYVGTYKQLRKHVRAEHPLARPREVDPSLEEKWKRLEGERERNDVLSTIRSSMPGALILGDYVIEGNYHGFYRDYTEYDAEAYFDDALFSLDSFGRGRRGGIHLGSRFNRTYDLLDEEDHEMRRHVAAPGRGLHRLLYGRSRRRQRHREANGER</sequence>
<feature type="compositionally biased region" description="Low complexity" evidence="1">
    <location>
        <begin position="267"/>
        <end position="281"/>
    </location>
</feature>
<feature type="compositionally biased region" description="Low complexity" evidence="1">
    <location>
        <begin position="223"/>
        <end position="232"/>
    </location>
</feature>
<dbReference type="PANTHER" id="PTHR31197:SF21">
    <property type="entry name" value="C2H2-TYPE DOMAIN-CONTAINING PROTEIN"/>
    <property type="match status" value="1"/>
</dbReference>
<protein>
    <submittedName>
        <fullName evidence="2">Uncharacterized protein</fullName>
    </submittedName>
</protein>
<keyword evidence="3" id="KW-1185">Reference proteome</keyword>
<feature type="region of interest" description="Disordered" evidence="1">
    <location>
        <begin position="221"/>
        <end position="240"/>
    </location>
</feature>
<accession>A0AA38YNP5</accession>
<dbReference type="PANTHER" id="PTHR31197">
    <property type="entry name" value="OS01G0612600 PROTEIN"/>
    <property type="match status" value="1"/>
</dbReference>
<dbReference type="Proteomes" id="UP001168098">
    <property type="component" value="Unassembled WGS sequence"/>
</dbReference>
<evidence type="ECO:0000313" key="3">
    <source>
        <dbReference type="Proteomes" id="UP001168098"/>
    </source>
</evidence>
<comment type="caution">
    <text evidence="2">The sequence shown here is derived from an EMBL/GenBank/DDBJ whole genome shotgun (WGS) entry which is preliminary data.</text>
</comment>
<name>A0AA38YNP5_VITRO</name>
<feature type="compositionally biased region" description="Basic and acidic residues" evidence="1">
    <location>
        <begin position="28"/>
        <end position="41"/>
    </location>
</feature>
<gene>
    <name evidence="2" type="ORF">PVL29_023333</name>
</gene>
<organism evidence="2 3">
    <name type="scientific">Vitis rotundifolia</name>
    <name type="common">Muscadine grape</name>
    <dbReference type="NCBI Taxonomy" id="103349"/>
    <lineage>
        <taxon>Eukaryota</taxon>
        <taxon>Viridiplantae</taxon>
        <taxon>Streptophyta</taxon>
        <taxon>Embryophyta</taxon>
        <taxon>Tracheophyta</taxon>
        <taxon>Spermatophyta</taxon>
        <taxon>Magnoliopsida</taxon>
        <taxon>eudicotyledons</taxon>
        <taxon>Gunneridae</taxon>
        <taxon>Pentapetalae</taxon>
        <taxon>rosids</taxon>
        <taxon>Vitales</taxon>
        <taxon>Vitaceae</taxon>
        <taxon>Viteae</taxon>
        <taxon>Vitis</taxon>
    </lineage>
</organism>
<dbReference type="InterPro" id="IPR012866">
    <property type="entry name" value="DUF1644"/>
</dbReference>
<dbReference type="AlphaFoldDB" id="A0AA38YNP5"/>
<reference evidence="2 3" key="1">
    <citation type="journal article" date="2023" name="BMC Biotechnol.">
        <title>Vitis rotundifolia cv Carlos genome sequencing.</title>
        <authorList>
            <person name="Huff M."/>
            <person name="Hulse-Kemp A."/>
            <person name="Scheffler B."/>
            <person name="Youngblood R."/>
            <person name="Simpson S."/>
            <person name="Babiker E."/>
            <person name="Staton M."/>
        </authorList>
    </citation>
    <scope>NUCLEOTIDE SEQUENCE [LARGE SCALE GENOMIC DNA]</scope>
    <source>
        <tissue evidence="2">Leaf</tissue>
    </source>
</reference>